<evidence type="ECO:0000313" key="1">
    <source>
        <dbReference type="EMBL" id="KAI7937205.1"/>
    </source>
</evidence>
<reference evidence="2" key="2">
    <citation type="journal article" date="2018" name="Mol. Plant Microbe Interact.">
        <title>Genome sequence resources for the wheat stripe rust pathogen (Puccinia striiformis f. sp. tritici) and the barley stripe rust pathogen (Puccinia striiformis f. sp. hordei).</title>
        <authorList>
            <person name="Xia C."/>
            <person name="Wang M."/>
            <person name="Yin C."/>
            <person name="Cornejo O.E."/>
            <person name="Hulbert S.H."/>
            <person name="Chen X."/>
        </authorList>
    </citation>
    <scope>NUCLEOTIDE SEQUENCE [LARGE SCALE GENOMIC DNA]</scope>
    <source>
        <strain evidence="2">93-210</strain>
    </source>
</reference>
<sequence>MADYVFRIPSPTVGDRSKLGSTAGDSSIGTDQWLWPPQALYGTPSQKLGMGWPEEIHLRARAVNWIVRTSINLQLPQLIIATAAAYVHRFYMRKPLQRYPSKLMSATALFLATKVEEVPRKLEFVVKEYLSIDEDGNERPGLIADSSNVTFIQSSSLLLSQIRLSSVDLGPIDDNTIQQEFQALKQEILYYEDILLRTLCFDLAIDHPYVTLIHSVKYIHESHSRARAPRSSLAVEMADRAKAKSITQAAWGFVNDSLMTPLCLVAKPELIAASAFLLAVSHRLSESPLPLPDKQEDDQESLPVVPKTEKHPIDFNRFLNLPPARADGDQSTQEPWWKAFQVESLDEIHQVANAMLDQYVTSVCEYIRDRASKLARFPGPSILHGPVEIVKVQRSPPQPNSKMSPEKPTERSTPPLPPQPAGKPGERLTPTPANREEELSRAVSSTPSRALMSDSMDLGTPNESTSPSPKRRPILSPPVTNLEKPTHVPVTKEENLTTHEVLPQKRSRSPESTTNLTLQPEPKNLKVDHLPSATLPPNDQPLSAPLPPEDQHTSAPPPPDDQPPSTPPPPPLPSMSEAPPPTPPPPATTTAPVSSTESSLSDMEDGELD</sequence>
<reference evidence="1 2" key="3">
    <citation type="journal article" date="2022" name="Microbiol. Spectr.">
        <title>Folding features and dynamics of 3D genome architecture in plant fungal pathogens.</title>
        <authorList>
            <person name="Xia C."/>
        </authorList>
    </citation>
    <scope>NUCLEOTIDE SEQUENCE [LARGE SCALE GENOMIC DNA]</scope>
    <source>
        <strain evidence="1 2">93-210</strain>
    </source>
</reference>
<protein>
    <submittedName>
        <fullName evidence="1">Uncharacterized protein</fullName>
    </submittedName>
</protein>
<dbReference type="EMBL" id="CM045881">
    <property type="protein sequence ID" value="KAI7937205.1"/>
    <property type="molecule type" value="Genomic_DNA"/>
</dbReference>
<keyword evidence="2" id="KW-1185">Reference proteome</keyword>
<dbReference type="Proteomes" id="UP001060170">
    <property type="component" value="Chromosome 17"/>
</dbReference>
<comment type="caution">
    <text evidence="1">The sequence shown here is derived from an EMBL/GenBank/DDBJ whole genome shotgun (WGS) entry which is preliminary data.</text>
</comment>
<proteinExistence type="predicted"/>
<name>A0ACC0DS17_9BASI</name>
<accession>A0ACC0DS17</accession>
<reference evidence="2" key="1">
    <citation type="journal article" date="2018" name="BMC Genomics">
        <title>Genomic insights into host adaptation between the wheat stripe rust pathogen (Puccinia striiformis f. sp. tritici) and the barley stripe rust pathogen (Puccinia striiformis f. sp. hordei).</title>
        <authorList>
            <person name="Xia C."/>
            <person name="Wang M."/>
            <person name="Yin C."/>
            <person name="Cornejo O.E."/>
            <person name="Hulbert S.H."/>
            <person name="Chen X."/>
        </authorList>
    </citation>
    <scope>NUCLEOTIDE SEQUENCE [LARGE SCALE GENOMIC DNA]</scope>
    <source>
        <strain evidence="2">93-210</strain>
    </source>
</reference>
<organism evidence="1 2">
    <name type="scientific">Puccinia striiformis f. sp. tritici</name>
    <dbReference type="NCBI Taxonomy" id="168172"/>
    <lineage>
        <taxon>Eukaryota</taxon>
        <taxon>Fungi</taxon>
        <taxon>Dikarya</taxon>
        <taxon>Basidiomycota</taxon>
        <taxon>Pucciniomycotina</taxon>
        <taxon>Pucciniomycetes</taxon>
        <taxon>Pucciniales</taxon>
        <taxon>Pucciniaceae</taxon>
        <taxon>Puccinia</taxon>
    </lineage>
</organism>
<evidence type="ECO:0000313" key="2">
    <source>
        <dbReference type="Proteomes" id="UP001060170"/>
    </source>
</evidence>
<gene>
    <name evidence="1" type="ORF">MJO28_016104</name>
</gene>